<dbReference type="GO" id="GO:0061630">
    <property type="term" value="F:ubiquitin protein ligase activity"/>
    <property type="evidence" value="ECO:0007669"/>
    <property type="project" value="TreeGrafter"/>
</dbReference>
<keyword evidence="1" id="KW-0479">Metal-binding</keyword>
<dbReference type="Pfam" id="PF13639">
    <property type="entry name" value="zf-RING_2"/>
    <property type="match status" value="1"/>
</dbReference>
<evidence type="ECO:0000256" key="2">
    <source>
        <dbReference type="SAM" id="MobiDB-lite"/>
    </source>
</evidence>
<keyword evidence="5" id="KW-1185">Reference proteome</keyword>
<proteinExistence type="predicted"/>
<evidence type="ECO:0000256" key="1">
    <source>
        <dbReference type="PROSITE-ProRule" id="PRU00175"/>
    </source>
</evidence>
<dbReference type="SMART" id="SM00184">
    <property type="entry name" value="RING"/>
    <property type="match status" value="1"/>
</dbReference>
<dbReference type="AlphaFoldDB" id="A0A813FQR1"/>
<dbReference type="InterPro" id="IPR001841">
    <property type="entry name" value="Znf_RING"/>
</dbReference>
<dbReference type="GO" id="GO:0008270">
    <property type="term" value="F:zinc ion binding"/>
    <property type="evidence" value="ECO:0007669"/>
    <property type="project" value="UniProtKB-KW"/>
</dbReference>
<dbReference type="OrthoDB" id="6050183at2759"/>
<dbReference type="SUPFAM" id="SSF57850">
    <property type="entry name" value="RING/U-box"/>
    <property type="match status" value="1"/>
</dbReference>
<dbReference type="PANTHER" id="PTHR45943:SF2">
    <property type="entry name" value="RING-TYPE DOMAIN-CONTAINING PROTEIN"/>
    <property type="match status" value="1"/>
</dbReference>
<reference evidence="4" key="1">
    <citation type="submission" date="2021-02" db="EMBL/GenBank/DDBJ databases">
        <authorList>
            <person name="Dougan E. K."/>
            <person name="Rhodes N."/>
            <person name="Thang M."/>
            <person name="Chan C."/>
        </authorList>
    </citation>
    <scope>NUCLEOTIDE SEQUENCE</scope>
</reference>
<evidence type="ECO:0000313" key="5">
    <source>
        <dbReference type="Proteomes" id="UP000654075"/>
    </source>
</evidence>
<feature type="region of interest" description="Disordered" evidence="2">
    <location>
        <begin position="1"/>
        <end position="34"/>
    </location>
</feature>
<comment type="caution">
    <text evidence="4">The sequence shown here is derived from an EMBL/GenBank/DDBJ whole genome shotgun (WGS) entry which is preliminary data.</text>
</comment>
<keyword evidence="1" id="KW-0863">Zinc-finger</keyword>
<accession>A0A813FQR1</accession>
<dbReference type="PANTHER" id="PTHR45943">
    <property type="entry name" value="E3 UBIQUITIN-PROTEIN LIGASE MYCBP2"/>
    <property type="match status" value="1"/>
</dbReference>
<organism evidence="4 5">
    <name type="scientific">Polarella glacialis</name>
    <name type="common">Dinoflagellate</name>
    <dbReference type="NCBI Taxonomy" id="89957"/>
    <lineage>
        <taxon>Eukaryota</taxon>
        <taxon>Sar</taxon>
        <taxon>Alveolata</taxon>
        <taxon>Dinophyceae</taxon>
        <taxon>Suessiales</taxon>
        <taxon>Suessiaceae</taxon>
        <taxon>Polarella</taxon>
    </lineage>
</organism>
<feature type="domain" description="RING-type" evidence="3">
    <location>
        <begin position="318"/>
        <end position="370"/>
    </location>
</feature>
<keyword evidence="1" id="KW-0862">Zinc</keyword>
<protein>
    <recommendedName>
        <fullName evidence="3">RING-type domain-containing protein</fullName>
    </recommendedName>
</protein>
<dbReference type="InterPro" id="IPR013083">
    <property type="entry name" value="Znf_RING/FYVE/PHD"/>
</dbReference>
<evidence type="ECO:0000313" key="4">
    <source>
        <dbReference type="EMBL" id="CAE8616108.1"/>
    </source>
</evidence>
<dbReference type="GO" id="GO:0005634">
    <property type="term" value="C:nucleus"/>
    <property type="evidence" value="ECO:0007669"/>
    <property type="project" value="TreeGrafter"/>
</dbReference>
<gene>
    <name evidence="4" type="ORF">PGLA1383_LOCUS33813</name>
</gene>
<feature type="region of interest" description="Disordered" evidence="2">
    <location>
        <begin position="282"/>
        <end position="312"/>
    </location>
</feature>
<dbReference type="GO" id="GO:0005886">
    <property type="term" value="C:plasma membrane"/>
    <property type="evidence" value="ECO:0007669"/>
    <property type="project" value="TreeGrafter"/>
</dbReference>
<name>A0A813FQR1_POLGL</name>
<feature type="compositionally biased region" description="Low complexity" evidence="2">
    <location>
        <begin position="1"/>
        <end position="27"/>
    </location>
</feature>
<sequence>MLVQGSLVSGLLGSSPMSGRGRSPAGRQSSPMAWSEVREAMDGVPTPSRAALSIARHGDLEVQKGCQDKIRLEQELEIDRRFFADPPDDFVRCPTCNVVYSVLASRPGTPSAEMAAAAAMGNPSLALQPMLPASYSKDLPRGANLGLEEASRHMLRSRFRCSQCDTDFCRCNASPYHWGWSCDGWQRHEQAMCSEEACPSGSCRWCAKPCETKIRLAESSPATACCGDDEGMDLKRFPPLLSCVEKERRACGKRLAACGHFCGGIRGESACLPCLNRGCRTKASSSSILPGTVPVSSGTSCSSSKGPRGDLPDGEEWCPICWTEPLNAAPAIRLGCGHVLHCHCLEAMIRKGHTASRRLAFKNIRCPLCQDIMSHAALLPLMDDQLQMYHKVKRRALQRWVVEQRTPQPRGNDAVHEDKIAILAMQKMSFFECSQCNEPYYGGEVECGGVQEQEEEDLDEDVQAALAMELTCRGCASKGQLQCPEHGTDFLGWKCRYCCEREAHYFCFGTTHFCHVCHDLWQTGVEQRRKLQAGKPCLGKDKCIFGGQHPPSSRNGRDEYALGCTICAQDTECGLLVNKSKQRGRRFALRSCSLM</sequence>
<dbReference type="Proteomes" id="UP000654075">
    <property type="component" value="Unassembled WGS sequence"/>
</dbReference>
<dbReference type="Gene3D" id="3.30.40.10">
    <property type="entry name" value="Zinc/RING finger domain, C3HC4 (zinc finger)"/>
    <property type="match status" value="1"/>
</dbReference>
<dbReference type="PROSITE" id="PS50089">
    <property type="entry name" value="ZF_RING_2"/>
    <property type="match status" value="1"/>
</dbReference>
<evidence type="ECO:0000259" key="3">
    <source>
        <dbReference type="PROSITE" id="PS50089"/>
    </source>
</evidence>
<dbReference type="EMBL" id="CAJNNV010025795">
    <property type="protein sequence ID" value="CAE8616108.1"/>
    <property type="molecule type" value="Genomic_DNA"/>
</dbReference>
<dbReference type="OMA" id="TWLEFQP"/>